<dbReference type="InterPro" id="IPR029035">
    <property type="entry name" value="DHS-like_NAD/FAD-binding_dom"/>
</dbReference>
<proteinExistence type="inferred from homology"/>
<dbReference type="InterPro" id="IPR014729">
    <property type="entry name" value="Rossmann-like_a/b/a_fold"/>
</dbReference>
<accession>A0A4R6PYV9</accession>
<dbReference type="Pfam" id="PF00037">
    <property type="entry name" value="Fer4"/>
    <property type="match status" value="1"/>
</dbReference>
<dbReference type="RefSeq" id="WP_133529031.1">
    <property type="nucleotide sequence ID" value="NZ_SNXO01000034.1"/>
</dbReference>
<dbReference type="InterPro" id="IPR014730">
    <property type="entry name" value="ETF_a/b_N"/>
</dbReference>
<dbReference type="GO" id="GO:0033539">
    <property type="term" value="P:fatty acid beta-oxidation using acyl-CoA dehydrogenase"/>
    <property type="evidence" value="ECO:0007669"/>
    <property type="project" value="TreeGrafter"/>
</dbReference>
<comment type="caution">
    <text evidence="6">The sequence shown here is derived from an EMBL/GenBank/DDBJ whole genome shotgun (WGS) entry which is preliminary data.</text>
</comment>
<feature type="domain" description="4Fe-4S ferredoxin-type" evidence="5">
    <location>
        <begin position="36"/>
        <end position="65"/>
    </location>
</feature>
<dbReference type="SMART" id="SM00893">
    <property type="entry name" value="ETF"/>
    <property type="match status" value="1"/>
</dbReference>
<dbReference type="SUPFAM" id="SSF52467">
    <property type="entry name" value="DHS-like NAD/FAD-binding domain"/>
    <property type="match status" value="1"/>
</dbReference>
<dbReference type="InterPro" id="IPR014731">
    <property type="entry name" value="ETF_asu_C"/>
</dbReference>
<dbReference type="Gene3D" id="3.40.50.1220">
    <property type="entry name" value="TPP-binding domain"/>
    <property type="match status" value="1"/>
</dbReference>
<dbReference type="GO" id="GO:0050660">
    <property type="term" value="F:flavin adenine dinucleotide binding"/>
    <property type="evidence" value="ECO:0007669"/>
    <property type="project" value="InterPro"/>
</dbReference>
<evidence type="ECO:0000256" key="2">
    <source>
        <dbReference type="ARBA" id="ARBA00022723"/>
    </source>
</evidence>
<keyword evidence="4" id="KW-0411">Iron-sulfur</keyword>
<evidence type="ECO:0000313" key="7">
    <source>
        <dbReference type="Proteomes" id="UP000295500"/>
    </source>
</evidence>
<dbReference type="Gene3D" id="3.40.50.620">
    <property type="entry name" value="HUPs"/>
    <property type="match status" value="1"/>
</dbReference>
<dbReference type="Gene3D" id="3.30.70.20">
    <property type="match status" value="1"/>
</dbReference>
<dbReference type="SUPFAM" id="SSF52402">
    <property type="entry name" value="Adenine nucleotide alpha hydrolases-like"/>
    <property type="match status" value="1"/>
</dbReference>
<gene>
    <name evidence="6" type="ORF">EV211_13418</name>
</gene>
<reference evidence="6 7" key="1">
    <citation type="submission" date="2019-03" db="EMBL/GenBank/DDBJ databases">
        <title>Genomic Encyclopedia of Type Strains, Phase IV (KMG-IV): sequencing the most valuable type-strain genomes for metagenomic binning, comparative biology and taxonomic classification.</title>
        <authorList>
            <person name="Goeker M."/>
        </authorList>
    </citation>
    <scope>NUCLEOTIDE SEQUENCE [LARGE SCALE GENOMIC DNA]</scope>
    <source>
        <strain evidence="6 7">DSM 28287</strain>
    </source>
</reference>
<keyword evidence="7" id="KW-1185">Reference proteome</keyword>
<dbReference type="GO" id="GO:0009055">
    <property type="term" value="F:electron transfer activity"/>
    <property type="evidence" value="ECO:0007669"/>
    <property type="project" value="InterPro"/>
</dbReference>
<keyword evidence="2" id="KW-0479">Metal-binding</keyword>
<keyword evidence="3" id="KW-0408">Iron</keyword>
<dbReference type="PANTHER" id="PTHR43153">
    <property type="entry name" value="ELECTRON TRANSFER FLAVOPROTEIN ALPHA"/>
    <property type="match status" value="1"/>
</dbReference>
<feature type="domain" description="4Fe-4S ferredoxin-type" evidence="5">
    <location>
        <begin position="1"/>
        <end position="30"/>
    </location>
</feature>
<organism evidence="6 7">
    <name type="scientific">Aminicella lysinilytica</name>
    <dbReference type="NCBI Taxonomy" id="433323"/>
    <lineage>
        <taxon>Bacteria</taxon>
        <taxon>Bacillati</taxon>
        <taxon>Bacillota</taxon>
        <taxon>Clostridia</taxon>
        <taxon>Peptostreptococcales</taxon>
        <taxon>Anaerovoracaceae</taxon>
        <taxon>Aminicella</taxon>
    </lineage>
</organism>
<dbReference type="GO" id="GO:0051536">
    <property type="term" value="F:iron-sulfur cluster binding"/>
    <property type="evidence" value="ECO:0007669"/>
    <property type="project" value="UniProtKB-KW"/>
</dbReference>
<dbReference type="Pfam" id="PF01012">
    <property type="entry name" value="ETF"/>
    <property type="match status" value="1"/>
</dbReference>
<dbReference type="InterPro" id="IPR017900">
    <property type="entry name" value="4Fe4S_Fe_S_CS"/>
</dbReference>
<dbReference type="SUPFAM" id="SSF54862">
    <property type="entry name" value="4Fe-4S ferredoxins"/>
    <property type="match status" value="1"/>
</dbReference>
<evidence type="ECO:0000256" key="3">
    <source>
        <dbReference type="ARBA" id="ARBA00023004"/>
    </source>
</evidence>
<dbReference type="OrthoDB" id="9770286at2"/>
<name>A0A4R6PYV9_9FIRM</name>
<dbReference type="Proteomes" id="UP000295500">
    <property type="component" value="Unassembled WGS sequence"/>
</dbReference>
<dbReference type="PROSITE" id="PS51379">
    <property type="entry name" value="4FE4S_FER_2"/>
    <property type="match status" value="2"/>
</dbReference>
<dbReference type="GO" id="GO:0046872">
    <property type="term" value="F:metal ion binding"/>
    <property type="evidence" value="ECO:0007669"/>
    <property type="project" value="UniProtKB-KW"/>
</dbReference>
<dbReference type="AlphaFoldDB" id="A0A4R6PYV9"/>
<comment type="similarity">
    <text evidence="1">Belongs to the ETF alpha-subunit/FixB family.</text>
</comment>
<dbReference type="Pfam" id="PF00766">
    <property type="entry name" value="ETF_alpha"/>
    <property type="match status" value="1"/>
</dbReference>
<dbReference type="EMBL" id="SNXO01000034">
    <property type="protein sequence ID" value="TDP51055.1"/>
    <property type="molecule type" value="Genomic_DNA"/>
</dbReference>
<sequence length="436" mass="47227">MAIEIIKEKCTGCGLCFKACPYDAFEFEPYDGNKLGRVCKVNAKCSFCNQCLTACKFGAIKEVQTGETADLSDYKHIWVFAEQRKGKLMNVALELIGEGHRLANEISADTQVCAVLVGNKIDHLAAECFAYGADKVIMIQDPLLEQYTTDGYTKVITDAIHEMKPEIVLYGATHIGRDLAPRIAARCNTGLTADCTRLDVKVSSYIEFAKKKTTLDISTLDPEDTSTGIKQTRPAFGGNLMATIICPNTRPQMSTVRPGVMQKREKVEGATGEIVTYKPTIAKSDIHIDVVDVVKSAKELVSLTDADIICSGGRGLGDASGFKLIQEFADKVGGVVGSSRAAVDAGWIDQSHQVGQTGTTVKPKIYFACGISGAIQHLAGMQTSDYIVAINKDADCPMMEVADFCIVGDLYKVIPQIIAEWDKAEDLHDAATRKEA</sequence>
<dbReference type="PANTHER" id="PTHR43153:SF1">
    <property type="entry name" value="ELECTRON TRANSFER FLAVOPROTEIN SUBUNIT ALPHA, MITOCHONDRIAL"/>
    <property type="match status" value="1"/>
</dbReference>
<protein>
    <submittedName>
        <fullName evidence="6">Electron transfer flavoprotein alpha subunit apoprotein</fullName>
    </submittedName>
</protein>
<dbReference type="InterPro" id="IPR033947">
    <property type="entry name" value="ETF_alpha_N"/>
</dbReference>
<dbReference type="InterPro" id="IPR017896">
    <property type="entry name" value="4Fe4S_Fe-S-bd"/>
</dbReference>
<evidence type="ECO:0000259" key="5">
    <source>
        <dbReference type="PROSITE" id="PS51379"/>
    </source>
</evidence>
<evidence type="ECO:0000256" key="1">
    <source>
        <dbReference type="ARBA" id="ARBA00005817"/>
    </source>
</evidence>
<dbReference type="PROSITE" id="PS00198">
    <property type="entry name" value="4FE4S_FER_1"/>
    <property type="match status" value="1"/>
</dbReference>
<dbReference type="CDD" id="cd01715">
    <property type="entry name" value="ETF_alpha"/>
    <property type="match status" value="1"/>
</dbReference>
<evidence type="ECO:0000256" key="4">
    <source>
        <dbReference type="ARBA" id="ARBA00023014"/>
    </source>
</evidence>
<evidence type="ECO:0000313" key="6">
    <source>
        <dbReference type="EMBL" id="TDP51055.1"/>
    </source>
</evidence>
<dbReference type="InterPro" id="IPR001308">
    <property type="entry name" value="ETF_a/FixB"/>
</dbReference>